<dbReference type="PRINTS" id="PR01490">
    <property type="entry name" value="RTXTOXIND"/>
</dbReference>
<dbReference type="InterPro" id="IPR058982">
    <property type="entry name" value="Beta-barrel_AprE"/>
</dbReference>
<feature type="coiled-coil region" evidence="5">
    <location>
        <begin position="235"/>
        <end position="277"/>
    </location>
</feature>
<dbReference type="Proteomes" id="UP000494252">
    <property type="component" value="Unassembled WGS sequence"/>
</dbReference>
<evidence type="ECO:0000256" key="3">
    <source>
        <dbReference type="ARBA" id="ARBA00022989"/>
    </source>
</evidence>
<sequence length="440" mass="47945">MSEVENRPDGTKKKSEGNRPSADAANRTQLTAHGEVPGGPRRVAPKLPGSVPAAHPIAARSDSPLPKSSLVTWLIAGLIVTFLAWAAFFNLDEVSSGTGKIVPTSKEQVIQSLEGGILVKLPVREGDIVNAGQVVAQLDRTRTESTVDESESKLRASEAMAARLAAEVNGTPLTFPEHVQEDANLVRSETELYRSRRNGLSSSLNDLSQTLVLVRRELSLTEPLVAQGAASAVEVLRLKRQINELEGKQNDLRNDYLVKAREELAKANAEVETQRSVTRGRADALTRLTFTSPVRGIVKDIAITTLGGVIPPNGKLMEIVPMDDKLLVEARISPRDVAFLHPGQDASVKITAYDYSIFGGLKGKVTVISPDTIQDDVKRDVYYYRVYIRTDADHLVNKAGKMFSIVPGMVATVDIQTGRKSVLAYLMKPLNRGKEALRER</sequence>
<evidence type="ECO:0000256" key="2">
    <source>
        <dbReference type="ARBA" id="ARBA00022692"/>
    </source>
</evidence>
<dbReference type="RefSeq" id="WP_175161817.1">
    <property type="nucleotide sequence ID" value="NZ_CADIKI010000010.1"/>
</dbReference>
<keyword evidence="5" id="KW-0175">Coiled coil</keyword>
<keyword evidence="2 7" id="KW-0812">Transmembrane</keyword>
<keyword evidence="10" id="KW-1185">Reference proteome</keyword>
<feature type="domain" description="AprE-like beta-barrel" evidence="8">
    <location>
        <begin position="326"/>
        <end position="418"/>
    </location>
</feature>
<dbReference type="SUPFAM" id="SSF111369">
    <property type="entry name" value="HlyD-like secretion proteins"/>
    <property type="match status" value="1"/>
</dbReference>
<proteinExistence type="predicted"/>
<gene>
    <name evidence="9" type="primary">prsE_1</name>
    <name evidence="9" type="ORF">LMG27177_03730</name>
</gene>
<accession>A0A6J5G6S4</accession>
<evidence type="ECO:0000256" key="6">
    <source>
        <dbReference type="SAM" id="MobiDB-lite"/>
    </source>
</evidence>
<evidence type="ECO:0000313" key="9">
    <source>
        <dbReference type="EMBL" id="CAB3794722.1"/>
    </source>
</evidence>
<keyword evidence="3 7" id="KW-1133">Transmembrane helix</keyword>
<feature type="compositionally biased region" description="Basic and acidic residues" evidence="6">
    <location>
        <begin position="1"/>
        <end position="17"/>
    </location>
</feature>
<dbReference type="PANTHER" id="PTHR30386:SF26">
    <property type="entry name" value="TRANSPORT PROTEIN COMB"/>
    <property type="match status" value="1"/>
</dbReference>
<protein>
    <submittedName>
        <fullName evidence="9">Type I secretion system membrane fusion protein PrsE</fullName>
    </submittedName>
</protein>
<comment type="subcellular location">
    <subcellularLocation>
        <location evidence="1">Membrane</location>
        <topology evidence="1">Single-pass membrane protein</topology>
    </subcellularLocation>
</comment>
<dbReference type="Pfam" id="PF26002">
    <property type="entry name" value="Beta-barrel_AprE"/>
    <property type="match status" value="1"/>
</dbReference>
<organism evidence="9 10">
    <name type="scientific">Paraburkholderia fynbosensis</name>
    <dbReference type="NCBI Taxonomy" id="1200993"/>
    <lineage>
        <taxon>Bacteria</taxon>
        <taxon>Pseudomonadati</taxon>
        <taxon>Pseudomonadota</taxon>
        <taxon>Betaproteobacteria</taxon>
        <taxon>Burkholderiales</taxon>
        <taxon>Burkholderiaceae</taxon>
        <taxon>Paraburkholderia</taxon>
    </lineage>
</organism>
<feature type="transmembrane region" description="Helical" evidence="7">
    <location>
        <begin position="70"/>
        <end position="91"/>
    </location>
</feature>
<evidence type="ECO:0000313" key="10">
    <source>
        <dbReference type="Proteomes" id="UP000494252"/>
    </source>
</evidence>
<evidence type="ECO:0000259" key="8">
    <source>
        <dbReference type="Pfam" id="PF26002"/>
    </source>
</evidence>
<evidence type="ECO:0000256" key="4">
    <source>
        <dbReference type="ARBA" id="ARBA00023136"/>
    </source>
</evidence>
<dbReference type="InterPro" id="IPR050739">
    <property type="entry name" value="MFP"/>
</dbReference>
<evidence type="ECO:0000256" key="7">
    <source>
        <dbReference type="SAM" id="Phobius"/>
    </source>
</evidence>
<feature type="region of interest" description="Disordered" evidence="6">
    <location>
        <begin position="1"/>
        <end position="64"/>
    </location>
</feature>
<dbReference type="AlphaFoldDB" id="A0A6J5G6S4"/>
<reference evidence="9 10" key="1">
    <citation type="submission" date="2020-04" db="EMBL/GenBank/DDBJ databases">
        <authorList>
            <person name="De Canck E."/>
        </authorList>
    </citation>
    <scope>NUCLEOTIDE SEQUENCE [LARGE SCALE GENOMIC DNA]</scope>
    <source>
        <strain evidence="9 10">LMG 27177</strain>
    </source>
</reference>
<evidence type="ECO:0000256" key="5">
    <source>
        <dbReference type="SAM" id="Coils"/>
    </source>
</evidence>
<dbReference type="EMBL" id="CADIKI010000010">
    <property type="protein sequence ID" value="CAB3794722.1"/>
    <property type="molecule type" value="Genomic_DNA"/>
</dbReference>
<name>A0A6J5G6S4_9BURK</name>
<dbReference type="Gene3D" id="2.40.30.170">
    <property type="match status" value="1"/>
</dbReference>
<dbReference type="PANTHER" id="PTHR30386">
    <property type="entry name" value="MEMBRANE FUSION SUBUNIT OF EMRAB-TOLC MULTIDRUG EFFLUX PUMP"/>
    <property type="match status" value="1"/>
</dbReference>
<dbReference type="GO" id="GO:0016020">
    <property type="term" value="C:membrane"/>
    <property type="evidence" value="ECO:0007669"/>
    <property type="project" value="UniProtKB-SubCell"/>
</dbReference>
<keyword evidence="4 7" id="KW-0472">Membrane</keyword>
<evidence type="ECO:0000256" key="1">
    <source>
        <dbReference type="ARBA" id="ARBA00004167"/>
    </source>
</evidence>
<dbReference type="Gene3D" id="2.40.50.100">
    <property type="match status" value="1"/>
</dbReference>